<dbReference type="AlphaFoldDB" id="B1Y417"/>
<organism evidence="3 4">
    <name type="scientific">Leptothrix cholodnii (strain ATCC 51168 / LMG 8142 / SP-6)</name>
    <name type="common">Leptothrix discophora (strain SP-6)</name>
    <dbReference type="NCBI Taxonomy" id="395495"/>
    <lineage>
        <taxon>Bacteria</taxon>
        <taxon>Pseudomonadati</taxon>
        <taxon>Pseudomonadota</taxon>
        <taxon>Betaproteobacteria</taxon>
        <taxon>Burkholderiales</taxon>
        <taxon>Sphaerotilaceae</taxon>
        <taxon>Leptothrix</taxon>
    </lineage>
</organism>
<feature type="domain" description="Integrase catalytic" evidence="2">
    <location>
        <begin position="138"/>
        <end position="277"/>
    </location>
</feature>
<dbReference type="InterPro" id="IPR012337">
    <property type="entry name" value="RNaseH-like_sf"/>
</dbReference>
<feature type="region of interest" description="Disordered" evidence="1">
    <location>
        <begin position="577"/>
        <end position="597"/>
    </location>
</feature>
<dbReference type="Gene3D" id="3.30.420.10">
    <property type="entry name" value="Ribonuclease H-like superfamily/Ribonuclease H"/>
    <property type="match status" value="1"/>
</dbReference>
<accession>B1Y417</accession>
<dbReference type="GO" id="GO:0015074">
    <property type="term" value="P:DNA integration"/>
    <property type="evidence" value="ECO:0007669"/>
    <property type="project" value="InterPro"/>
</dbReference>
<reference evidence="3 4" key="1">
    <citation type="submission" date="2008-03" db="EMBL/GenBank/DDBJ databases">
        <title>Complete sequence of Leptothrix cholodnii SP-6.</title>
        <authorList>
            <consortium name="US DOE Joint Genome Institute"/>
            <person name="Copeland A."/>
            <person name="Lucas S."/>
            <person name="Lapidus A."/>
            <person name="Glavina del Rio T."/>
            <person name="Dalin E."/>
            <person name="Tice H."/>
            <person name="Bruce D."/>
            <person name="Goodwin L."/>
            <person name="Pitluck S."/>
            <person name="Chertkov O."/>
            <person name="Brettin T."/>
            <person name="Detter J.C."/>
            <person name="Han C."/>
            <person name="Kuske C.R."/>
            <person name="Schmutz J."/>
            <person name="Larimer F."/>
            <person name="Land M."/>
            <person name="Hauser L."/>
            <person name="Kyrpides N."/>
            <person name="Lykidis A."/>
            <person name="Emerson D."/>
            <person name="Richardson P."/>
        </authorList>
    </citation>
    <scope>NUCLEOTIDE SEQUENCE [LARGE SCALE GENOMIC DNA]</scope>
    <source>
        <strain evidence="4">ATCC 51168 / LMG 8142 / SP-6</strain>
    </source>
</reference>
<protein>
    <recommendedName>
        <fullName evidence="2">Integrase catalytic domain-containing protein</fullName>
    </recommendedName>
</protein>
<dbReference type="SUPFAM" id="SSF53098">
    <property type="entry name" value="Ribonuclease H-like"/>
    <property type="match status" value="1"/>
</dbReference>
<dbReference type="STRING" id="395495.Lcho_2273"/>
<proteinExistence type="predicted"/>
<keyword evidence="4" id="KW-1185">Reference proteome</keyword>
<dbReference type="OrthoDB" id="371334at2"/>
<name>B1Y417_LEPCP</name>
<evidence type="ECO:0000313" key="4">
    <source>
        <dbReference type="Proteomes" id="UP000001693"/>
    </source>
</evidence>
<evidence type="ECO:0000259" key="2">
    <source>
        <dbReference type="PROSITE" id="PS50994"/>
    </source>
</evidence>
<sequence length="597" mass="65975">MNAAEWELMLKARDMLVNAPHGAKAEVTARAAQLLGCSTATVYRKLEKAGLDLGRKRRSDSGSSAVSQDDLRLISATLLASRRDNEKQLWSGKRAVNALRANGLISTELSSGRLLTKLRDHHLHVEQMSQPRNATPMQTPHPNFLWQIDSSTSVLYKDKTGRMRSMSTDEFYKNKPANFAKVINDLVTRYLAVDHASGNFKGRYYMGGESAENLIDFVIYCITKQGDSPMHGVPLHIYTDQGSGNKAGLWINFAKNLGVKLLRHEPGRANATGSVEKHGDIWERNFEGGFPFMDPDTITLDWLNVAGPKWAAVHCATELHTRHRMTRDSAWLLIKEGELRIPHSVELLRELAFAEPMTRRVSNTLTISVKIKGFDAQTYSLRDVPGASAGVKVTLTVNAYRAPAIDVHEVDAAGQTVLHTVAPEIVNQFGFPIDAPTLGQSFRPAAYSQAEHQRNELLRETYRQVDDKGQPAALPTLEEAQKLRKKHAQAMGGRIDPMADIDQAELPTYMPRRGTELEATSRRVVAVVLTAVEACKRLKPILGERYSPQVYGWITQRFPEGVPEDQLAGIASQFAAAPEQTDTSTQPTGLRVVAGGG</sequence>
<dbReference type="PANTHER" id="PTHR35004:SF7">
    <property type="entry name" value="INTEGRASE PROTEIN"/>
    <property type="match status" value="1"/>
</dbReference>
<dbReference type="eggNOG" id="COG2801">
    <property type="taxonomic scope" value="Bacteria"/>
</dbReference>
<dbReference type="GO" id="GO:0003676">
    <property type="term" value="F:nucleic acid binding"/>
    <property type="evidence" value="ECO:0007669"/>
    <property type="project" value="InterPro"/>
</dbReference>
<gene>
    <name evidence="3" type="ordered locus">Lcho_2273</name>
</gene>
<dbReference type="RefSeq" id="WP_012347299.1">
    <property type="nucleotide sequence ID" value="NC_010524.1"/>
</dbReference>
<dbReference type="KEGG" id="lch:Lcho_2273"/>
<dbReference type="InterPro" id="IPR036397">
    <property type="entry name" value="RNaseH_sf"/>
</dbReference>
<dbReference type="PANTHER" id="PTHR35004">
    <property type="entry name" value="TRANSPOSASE RV3428C-RELATED"/>
    <property type="match status" value="1"/>
</dbReference>
<evidence type="ECO:0000313" key="3">
    <source>
        <dbReference type="EMBL" id="ACB34539.1"/>
    </source>
</evidence>
<dbReference type="EMBL" id="CP001013">
    <property type="protein sequence ID" value="ACB34539.1"/>
    <property type="molecule type" value="Genomic_DNA"/>
</dbReference>
<dbReference type="InterPro" id="IPR001584">
    <property type="entry name" value="Integrase_cat-core"/>
</dbReference>
<dbReference type="HOGENOM" id="CLU_019645_0_0_4"/>
<dbReference type="PROSITE" id="PS50994">
    <property type="entry name" value="INTEGRASE"/>
    <property type="match status" value="1"/>
</dbReference>
<evidence type="ECO:0000256" key="1">
    <source>
        <dbReference type="SAM" id="MobiDB-lite"/>
    </source>
</evidence>
<dbReference type="Proteomes" id="UP000001693">
    <property type="component" value="Chromosome"/>
</dbReference>